<dbReference type="Proteomes" id="UP000823636">
    <property type="component" value="Unassembled WGS sequence"/>
</dbReference>
<keyword evidence="3 5" id="KW-1133">Transmembrane helix</keyword>
<keyword evidence="4 5" id="KW-0472">Membrane</keyword>
<sequence>MDILIIAALILIGLLLVIIELFFLPGVTIAGISALLFFGGAVYYAFAISSAAGIITTIISVIVCIGGVLAFMRSRVMNKITLEASINSVVPTSIPHNIKVGDKGITISRLNPMGRVMINGYETEGRAREAFLDENTEIEVERIENTVVIVKQIKKE</sequence>
<proteinExistence type="predicted"/>
<reference evidence="7" key="2">
    <citation type="journal article" date="2021" name="PeerJ">
        <title>Extensive microbial diversity within the chicken gut microbiome revealed by metagenomics and culture.</title>
        <authorList>
            <person name="Gilroy R."/>
            <person name="Ravi A."/>
            <person name="Getino M."/>
            <person name="Pursley I."/>
            <person name="Horton D.L."/>
            <person name="Alikhan N.F."/>
            <person name="Baker D."/>
            <person name="Gharbi K."/>
            <person name="Hall N."/>
            <person name="Watson M."/>
            <person name="Adriaenssens E.M."/>
            <person name="Foster-Nyarko E."/>
            <person name="Jarju S."/>
            <person name="Secka A."/>
            <person name="Antonio M."/>
            <person name="Oren A."/>
            <person name="Chaudhuri R.R."/>
            <person name="La Ragione R."/>
            <person name="Hildebrand F."/>
            <person name="Pallen M.J."/>
        </authorList>
    </citation>
    <scope>NUCLEOTIDE SEQUENCE</scope>
    <source>
        <strain evidence="7">G3-4614</strain>
    </source>
</reference>
<feature type="domain" description="NfeD-like C-terminal" evidence="6">
    <location>
        <begin position="100"/>
        <end position="151"/>
    </location>
</feature>
<dbReference type="AlphaFoldDB" id="A0A9D9E4F8"/>
<feature type="transmembrane region" description="Helical" evidence="5">
    <location>
        <begin position="7"/>
        <end position="38"/>
    </location>
</feature>
<gene>
    <name evidence="7" type="ORF">IAC54_04755</name>
</gene>
<dbReference type="PANTHER" id="PTHR33507:SF3">
    <property type="entry name" value="INNER MEMBRANE PROTEIN YBBJ"/>
    <property type="match status" value="1"/>
</dbReference>
<evidence type="ECO:0000256" key="4">
    <source>
        <dbReference type="ARBA" id="ARBA00023136"/>
    </source>
</evidence>
<comment type="subcellular location">
    <subcellularLocation>
        <location evidence="1">Membrane</location>
        <topology evidence="1">Multi-pass membrane protein</topology>
    </subcellularLocation>
</comment>
<evidence type="ECO:0000256" key="5">
    <source>
        <dbReference type="SAM" id="Phobius"/>
    </source>
</evidence>
<evidence type="ECO:0000256" key="1">
    <source>
        <dbReference type="ARBA" id="ARBA00004141"/>
    </source>
</evidence>
<evidence type="ECO:0000256" key="3">
    <source>
        <dbReference type="ARBA" id="ARBA00022989"/>
    </source>
</evidence>
<protein>
    <recommendedName>
        <fullName evidence="6">NfeD-like C-terminal domain-containing protein</fullName>
    </recommendedName>
</protein>
<comment type="caution">
    <text evidence="7">The sequence shown here is derived from an EMBL/GenBank/DDBJ whole genome shotgun (WGS) entry which is preliminary data.</text>
</comment>
<dbReference type="PANTHER" id="PTHR33507">
    <property type="entry name" value="INNER MEMBRANE PROTEIN YBBJ"/>
    <property type="match status" value="1"/>
</dbReference>
<keyword evidence="2 5" id="KW-0812">Transmembrane</keyword>
<dbReference type="GO" id="GO:0005886">
    <property type="term" value="C:plasma membrane"/>
    <property type="evidence" value="ECO:0007669"/>
    <property type="project" value="TreeGrafter"/>
</dbReference>
<reference evidence="7" key="1">
    <citation type="submission" date="2020-10" db="EMBL/GenBank/DDBJ databases">
        <authorList>
            <person name="Gilroy R."/>
        </authorList>
    </citation>
    <scope>NUCLEOTIDE SEQUENCE</scope>
    <source>
        <strain evidence="7">G3-4614</strain>
    </source>
</reference>
<dbReference type="InterPro" id="IPR052165">
    <property type="entry name" value="Membrane_assoc_protease"/>
</dbReference>
<dbReference type="InterPro" id="IPR012340">
    <property type="entry name" value="NA-bd_OB-fold"/>
</dbReference>
<dbReference type="EMBL" id="JADIMW010000051">
    <property type="protein sequence ID" value="MBO8438193.1"/>
    <property type="molecule type" value="Genomic_DNA"/>
</dbReference>
<dbReference type="InterPro" id="IPR002810">
    <property type="entry name" value="NfeD-like_C"/>
</dbReference>
<evidence type="ECO:0000256" key="2">
    <source>
        <dbReference type="ARBA" id="ARBA00022692"/>
    </source>
</evidence>
<evidence type="ECO:0000313" key="7">
    <source>
        <dbReference type="EMBL" id="MBO8438193.1"/>
    </source>
</evidence>
<dbReference type="Pfam" id="PF01957">
    <property type="entry name" value="NfeD"/>
    <property type="match status" value="1"/>
</dbReference>
<feature type="transmembrane region" description="Helical" evidence="5">
    <location>
        <begin position="44"/>
        <end position="71"/>
    </location>
</feature>
<accession>A0A9D9E4F8</accession>
<name>A0A9D9E4F8_9BACT</name>
<evidence type="ECO:0000259" key="6">
    <source>
        <dbReference type="Pfam" id="PF01957"/>
    </source>
</evidence>
<organism evidence="7 8">
    <name type="scientific">Candidatus Caccoplasma merdipullorum</name>
    <dbReference type="NCBI Taxonomy" id="2840718"/>
    <lineage>
        <taxon>Bacteria</taxon>
        <taxon>Pseudomonadati</taxon>
        <taxon>Bacteroidota</taxon>
        <taxon>Bacteroidia</taxon>
        <taxon>Bacteroidales</taxon>
        <taxon>Bacteroidaceae</taxon>
        <taxon>Bacteroidaceae incertae sedis</taxon>
        <taxon>Candidatus Caccoplasma</taxon>
    </lineage>
</organism>
<evidence type="ECO:0000313" key="8">
    <source>
        <dbReference type="Proteomes" id="UP000823636"/>
    </source>
</evidence>
<dbReference type="Gene3D" id="2.40.50.140">
    <property type="entry name" value="Nucleic acid-binding proteins"/>
    <property type="match status" value="1"/>
</dbReference>